<evidence type="ECO:0000313" key="1">
    <source>
        <dbReference type="EMBL" id="QIE91312.1"/>
    </source>
</evidence>
<reference evidence="1 2" key="1">
    <citation type="submission" date="2020-02" db="EMBL/GenBank/DDBJ databases">
        <title>Integrative conjugative elements (ICEs) and plasmids drive adaptation of Pseudomonas nitroreducens strain HBP1 to wastewater environment.</title>
        <authorList>
            <person name="Sentchilo V."/>
            <person name="Carraro N."/>
            <person name="Bertelli C."/>
            <person name="van der Meer J.R."/>
        </authorList>
    </citation>
    <scope>NUCLEOTIDE SEQUENCE [LARGE SCALE GENOMIC DNA]</scope>
    <source>
        <strain evidence="1 2">HBP1</strain>
        <plasmid evidence="2">ppnihbp1_1</plasmid>
    </source>
</reference>
<dbReference type="AlphaFoldDB" id="A0A6G6J7R2"/>
<sequence>MLIKRAKVSVSSLGFSNLMLLAIAAAVLLAVRFTVAFGDNRKLPSDYEQIDAVIESTRQDLQHYSDLEKLPKLENSWRKAASTFALDGLKFEPFEGKNIAEMGNSYTGPISNWPAQVSGDPQVLIASIRALQKEIPVYLYDYSISNGVMKLNIVVVGI</sequence>
<dbReference type="EMBL" id="CP049142">
    <property type="protein sequence ID" value="QIE91312.1"/>
    <property type="molecule type" value="Genomic_DNA"/>
</dbReference>
<geneLocation type="plasmid" evidence="2">
    <name>ppnihbp1_1</name>
</geneLocation>
<organism evidence="1 2">
    <name type="scientific">Pseudomonas nitroreducens</name>
    <dbReference type="NCBI Taxonomy" id="46680"/>
    <lineage>
        <taxon>Bacteria</taxon>
        <taxon>Pseudomonadati</taxon>
        <taxon>Pseudomonadota</taxon>
        <taxon>Gammaproteobacteria</taxon>
        <taxon>Pseudomonadales</taxon>
        <taxon>Pseudomonadaceae</taxon>
        <taxon>Pseudomonas</taxon>
    </lineage>
</organism>
<name>A0A6G6J7R2_PSENT</name>
<dbReference type="KEGG" id="pnt:G5B91_33705"/>
<protein>
    <submittedName>
        <fullName evidence="1">Uncharacterized protein</fullName>
    </submittedName>
</protein>
<dbReference type="RefSeq" id="WP_017519777.1">
    <property type="nucleotide sequence ID" value="NZ_CP049142.1"/>
</dbReference>
<accession>A0A6G6J7R2</accession>
<gene>
    <name evidence="1" type="ORF">G5B91_33705</name>
</gene>
<keyword evidence="1" id="KW-0614">Plasmid</keyword>
<proteinExistence type="predicted"/>
<evidence type="ECO:0000313" key="2">
    <source>
        <dbReference type="Proteomes" id="UP000501063"/>
    </source>
</evidence>
<dbReference type="Proteomes" id="UP000501063">
    <property type="component" value="Plasmid pPniHBP1_1"/>
</dbReference>